<dbReference type="PANTHER" id="PTHR43790:SF3">
    <property type="entry name" value="D-ALLOSE IMPORT ATP-BINDING PROTEIN ALSA-RELATED"/>
    <property type="match status" value="1"/>
</dbReference>
<dbReference type="InterPro" id="IPR003593">
    <property type="entry name" value="AAA+_ATPase"/>
</dbReference>
<keyword evidence="7 11" id="KW-0067">ATP-binding</keyword>
<keyword evidence="3" id="KW-1003">Cell membrane</keyword>
<dbReference type="Pfam" id="PF00005">
    <property type="entry name" value="ABC_tran"/>
    <property type="match status" value="2"/>
</dbReference>
<dbReference type="FunFam" id="3.40.50.300:FF:000127">
    <property type="entry name" value="Ribose import ATP-binding protein RbsA"/>
    <property type="match status" value="1"/>
</dbReference>
<keyword evidence="2" id="KW-0813">Transport</keyword>
<dbReference type="PANTHER" id="PTHR43790">
    <property type="entry name" value="CARBOHYDRATE TRANSPORT ATP-BINDING PROTEIN MG119-RELATED"/>
    <property type="match status" value="1"/>
</dbReference>
<evidence type="ECO:0000313" key="11">
    <source>
        <dbReference type="EMBL" id="XCH09482.1"/>
    </source>
</evidence>
<dbReference type="InterPro" id="IPR050107">
    <property type="entry name" value="ABC_carbohydrate_import_ATPase"/>
</dbReference>
<comment type="subcellular location">
    <subcellularLocation>
        <location evidence="1">Cell membrane</location>
        <topology evidence="1">Peripheral membrane protein</topology>
    </subcellularLocation>
</comment>
<keyword evidence="4" id="KW-0762">Sugar transport</keyword>
<evidence type="ECO:0000256" key="7">
    <source>
        <dbReference type="ARBA" id="ARBA00022840"/>
    </source>
</evidence>
<dbReference type="InterPro" id="IPR027417">
    <property type="entry name" value="P-loop_NTPase"/>
</dbReference>
<evidence type="ECO:0000256" key="1">
    <source>
        <dbReference type="ARBA" id="ARBA00004202"/>
    </source>
</evidence>
<proteinExistence type="predicted"/>
<dbReference type="Gene3D" id="3.40.50.300">
    <property type="entry name" value="P-loop containing nucleotide triphosphate hydrolases"/>
    <property type="match status" value="2"/>
</dbReference>
<evidence type="ECO:0000256" key="5">
    <source>
        <dbReference type="ARBA" id="ARBA00022737"/>
    </source>
</evidence>
<keyword evidence="5" id="KW-0677">Repeat</keyword>
<keyword evidence="6" id="KW-0547">Nucleotide-binding</keyword>
<dbReference type="GO" id="GO:0016887">
    <property type="term" value="F:ATP hydrolysis activity"/>
    <property type="evidence" value="ECO:0007669"/>
    <property type="project" value="InterPro"/>
</dbReference>
<dbReference type="EMBL" id="CP159279">
    <property type="protein sequence ID" value="XCH09482.1"/>
    <property type="molecule type" value="Genomic_DNA"/>
</dbReference>
<protein>
    <submittedName>
        <fullName evidence="11">Sugar ABC transporter ATP-binding protein</fullName>
    </submittedName>
</protein>
<keyword evidence="8" id="KW-1278">Translocase</keyword>
<dbReference type="SUPFAM" id="SSF52540">
    <property type="entry name" value="P-loop containing nucleoside triphosphate hydrolases"/>
    <property type="match status" value="2"/>
</dbReference>
<name>A0AAU8EKQ3_9MICC</name>
<accession>A0AAU8EKQ3</accession>
<evidence type="ECO:0000256" key="4">
    <source>
        <dbReference type="ARBA" id="ARBA00022597"/>
    </source>
</evidence>
<evidence type="ECO:0000256" key="9">
    <source>
        <dbReference type="ARBA" id="ARBA00023136"/>
    </source>
</evidence>
<dbReference type="GO" id="GO:0005524">
    <property type="term" value="F:ATP binding"/>
    <property type="evidence" value="ECO:0007669"/>
    <property type="project" value="UniProtKB-KW"/>
</dbReference>
<feature type="domain" description="ABC transporter" evidence="10">
    <location>
        <begin position="286"/>
        <end position="527"/>
    </location>
</feature>
<evidence type="ECO:0000256" key="6">
    <source>
        <dbReference type="ARBA" id="ARBA00022741"/>
    </source>
</evidence>
<reference evidence="11" key="1">
    <citation type="submission" date="2024-06" db="EMBL/GenBank/DDBJ databases">
        <title>Biodegradation of dimethachlon by Arthrobacter sp. K5: mechanistic insights and ecological implications.</title>
        <authorList>
            <person name="Hu S."/>
            <person name="Lu P."/>
        </authorList>
    </citation>
    <scope>NUCLEOTIDE SEQUENCE</scope>
    <source>
        <strain evidence="11">K5</strain>
    </source>
</reference>
<evidence type="ECO:0000256" key="3">
    <source>
        <dbReference type="ARBA" id="ARBA00022475"/>
    </source>
</evidence>
<dbReference type="PROSITE" id="PS50893">
    <property type="entry name" value="ABC_TRANSPORTER_2"/>
    <property type="match status" value="2"/>
</dbReference>
<dbReference type="SMART" id="SM00382">
    <property type="entry name" value="AAA"/>
    <property type="match status" value="2"/>
</dbReference>
<keyword evidence="9" id="KW-0472">Membrane</keyword>
<evidence type="ECO:0000256" key="8">
    <source>
        <dbReference type="ARBA" id="ARBA00022967"/>
    </source>
</evidence>
<dbReference type="AlphaFoldDB" id="A0AAU8EKQ3"/>
<evidence type="ECO:0000256" key="2">
    <source>
        <dbReference type="ARBA" id="ARBA00022448"/>
    </source>
</evidence>
<evidence type="ECO:0000259" key="10">
    <source>
        <dbReference type="PROSITE" id="PS50893"/>
    </source>
</evidence>
<dbReference type="InterPro" id="IPR003439">
    <property type="entry name" value="ABC_transporter-like_ATP-bd"/>
</dbReference>
<sequence>MMLAHNPVSPSTAAVETARDTHDGAAELRLDGVTKSYPGVQALKGVSFSVSRGSIHALAGQNGAGKSTLVKILSGAESPDGGTIRLGGELQRFRDPMDAQRAGIHTIYQELSLVPSLSVAENIFLGQLPRRAGASVDWQRMQAEARTALDRVGFHLDVRRPVASYSTAEQQAVELAKALHKDARVLLLDEPTSTLPLPDVERLFTVLRSLSEQGVTLLYISHRMDELFSLCDAVTVLRDGVNAADLKTADSKAADVVTAMVGKSLEGSIADAALRGERSPSLGAGPRESVILSARDLSEQGCVDKVSFELHEGEVLGISGLIGSGQSELAGLIAGARRRTSGEIRVDGKAVDFRAPRDAIRRGIGLLPQDRKAAGFIPDMGVAGNITLASLPQFSRLSVIQSRRERGVAGDMVARLGMKVSGVNQPLKTLSGGTQQKAILARWLVRQSRILVCDEPTRGVDVGAKEDMYELIREFAQAGGTVVVASSEITEAMMCDRVLVMARGQVVAELDHDDIDPAGNAILERFA</sequence>
<feature type="domain" description="ABC transporter" evidence="10">
    <location>
        <begin position="28"/>
        <end position="264"/>
    </location>
</feature>
<organism evidence="11">
    <name type="scientific">Arthrobacter sp. K5</name>
    <dbReference type="NCBI Taxonomy" id="2839623"/>
    <lineage>
        <taxon>Bacteria</taxon>
        <taxon>Bacillati</taxon>
        <taxon>Actinomycetota</taxon>
        <taxon>Actinomycetes</taxon>
        <taxon>Micrococcales</taxon>
        <taxon>Micrococcaceae</taxon>
        <taxon>Arthrobacter</taxon>
    </lineage>
</organism>
<gene>
    <name evidence="11" type="ORF">ABRP34_11470</name>
</gene>
<dbReference type="RefSeq" id="WP_353710287.1">
    <property type="nucleotide sequence ID" value="NZ_CP159279.1"/>
</dbReference>
<dbReference type="CDD" id="cd03216">
    <property type="entry name" value="ABC_Carb_Monos_I"/>
    <property type="match status" value="1"/>
</dbReference>
<dbReference type="GO" id="GO:0005886">
    <property type="term" value="C:plasma membrane"/>
    <property type="evidence" value="ECO:0007669"/>
    <property type="project" value="UniProtKB-SubCell"/>
</dbReference>
<dbReference type="CDD" id="cd03215">
    <property type="entry name" value="ABC_Carb_Monos_II"/>
    <property type="match status" value="1"/>
</dbReference>